<dbReference type="InterPro" id="IPR023408">
    <property type="entry name" value="MscS_beta-dom_sf"/>
</dbReference>
<organism evidence="11 12">
    <name type="scientific">Cyanobacterium stanieri LEGE 03274</name>
    <dbReference type="NCBI Taxonomy" id="1828756"/>
    <lineage>
        <taxon>Bacteria</taxon>
        <taxon>Bacillati</taxon>
        <taxon>Cyanobacteriota</taxon>
        <taxon>Cyanophyceae</taxon>
        <taxon>Oscillatoriophycideae</taxon>
        <taxon>Chroococcales</taxon>
        <taxon>Geminocystaceae</taxon>
        <taxon>Cyanobacterium</taxon>
    </lineage>
</organism>
<evidence type="ECO:0000256" key="2">
    <source>
        <dbReference type="ARBA" id="ARBA00008017"/>
    </source>
</evidence>
<comment type="subcellular location">
    <subcellularLocation>
        <location evidence="1">Cell membrane</location>
        <topology evidence="1">Multi-pass membrane protein</topology>
    </subcellularLocation>
</comment>
<dbReference type="InterPro" id="IPR045276">
    <property type="entry name" value="YbiO_bact"/>
</dbReference>
<keyword evidence="3" id="KW-1003">Cell membrane</keyword>
<evidence type="ECO:0000313" key="12">
    <source>
        <dbReference type="Proteomes" id="UP000654604"/>
    </source>
</evidence>
<dbReference type="InterPro" id="IPR006685">
    <property type="entry name" value="MscS_channel_2nd"/>
</dbReference>
<feature type="region of interest" description="Disordered" evidence="7">
    <location>
        <begin position="268"/>
        <end position="297"/>
    </location>
</feature>
<feature type="compositionally biased region" description="Polar residues" evidence="7">
    <location>
        <begin position="287"/>
        <end position="297"/>
    </location>
</feature>
<keyword evidence="5 8" id="KW-1133">Transmembrane helix</keyword>
<dbReference type="Gene3D" id="2.30.30.60">
    <property type="match status" value="1"/>
</dbReference>
<evidence type="ECO:0000256" key="7">
    <source>
        <dbReference type="SAM" id="MobiDB-lite"/>
    </source>
</evidence>
<proteinExistence type="inferred from homology"/>
<dbReference type="PANTHER" id="PTHR30460">
    <property type="entry name" value="MODERATE CONDUCTANCE MECHANOSENSITIVE CHANNEL YBIO"/>
    <property type="match status" value="1"/>
</dbReference>
<feature type="compositionally biased region" description="Basic and acidic residues" evidence="7">
    <location>
        <begin position="268"/>
        <end position="286"/>
    </location>
</feature>
<feature type="domain" description="Mechanosensitive ion channel MscS C-terminal" evidence="10">
    <location>
        <begin position="565"/>
        <end position="652"/>
    </location>
</feature>
<protein>
    <submittedName>
        <fullName evidence="11">Mechanosensitive ion channel family protein</fullName>
    </submittedName>
</protein>
<evidence type="ECO:0000313" key="11">
    <source>
        <dbReference type="EMBL" id="MBE9222578.1"/>
    </source>
</evidence>
<feature type="transmembrane region" description="Helical" evidence="8">
    <location>
        <begin position="477"/>
        <end position="497"/>
    </location>
</feature>
<comment type="similarity">
    <text evidence="2">Belongs to the MscS (TC 1.A.23) family.</text>
</comment>
<gene>
    <name evidence="11" type="ORF">IQ215_07690</name>
</gene>
<dbReference type="SUPFAM" id="SSF50182">
    <property type="entry name" value="Sm-like ribonucleoproteins"/>
    <property type="match status" value="1"/>
</dbReference>
<reference evidence="11 12" key="1">
    <citation type="submission" date="2020-10" db="EMBL/GenBank/DDBJ databases">
        <authorList>
            <person name="Castelo-Branco R."/>
            <person name="Eusebio N."/>
            <person name="Adriana R."/>
            <person name="Vieira A."/>
            <person name="Brugerolle De Fraissinette N."/>
            <person name="Rezende De Castro R."/>
            <person name="Schneider M.P."/>
            <person name="Vasconcelos V."/>
            <person name="Leao P.N."/>
        </authorList>
    </citation>
    <scope>NUCLEOTIDE SEQUENCE [LARGE SCALE GENOMIC DNA]</scope>
    <source>
        <strain evidence="11 12">LEGE 03274</strain>
    </source>
</reference>
<dbReference type="InterPro" id="IPR011066">
    <property type="entry name" value="MscS_channel_C_sf"/>
</dbReference>
<dbReference type="Gene3D" id="1.10.287.1260">
    <property type="match status" value="1"/>
</dbReference>
<comment type="caution">
    <text evidence="11">The sequence shown here is derived from an EMBL/GenBank/DDBJ whole genome shotgun (WGS) entry which is preliminary data.</text>
</comment>
<feature type="transmembrane region" description="Helical" evidence="8">
    <location>
        <begin position="450"/>
        <end position="471"/>
    </location>
</feature>
<evidence type="ECO:0000256" key="6">
    <source>
        <dbReference type="ARBA" id="ARBA00023136"/>
    </source>
</evidence>
<dbReference type="RefSeq" id="WP_193800736.1">
    <property type="nucleotide sequence ID" value="NZ_JADEWC010000014.1"/>
</dbReference>
<accession>A0ABR9V3X7</accession>
<evidence type="ECO:0000256" key="3">
    <source>
        <dbReference type="ARBA" id="ARBA00022475"/>
    </source>
</evidence>
<dbReference type="Proteomes" id="UP000654604">
    <property type="component" value="Unassembled WGS sequence"/>
</dbReference>
<evidence type="ECO:0000259" key="10">
    <source>
        <dbReference type="Pfam" id="PF21082"/>
    </source>
</evidence>
<dbReference type="Pfam" id="PF00924">
    <property type="entry name" value="MS_channel_2nd"/>
    <property type="match status" value="1"/>
</dbReference>
<evidence type="ECO:0000256" key="8">
    <source>
        <dbReference type="SAM" id="Phobius"/>
    </source>
</evidence>
<dbReference type="PANTHER" id="PTHR30460:SF0">
    <property type="entry name" value="MODERATE CONDUCTANCE MECHANOSENSITIVE CHANNEL YBIO"/>
    <property type="match status" value="1"/>
</dbReference>
<feature type="transmembrane region" description="Helical" evidence="8">
    <location>
        <begin position="391"/>
        <end position="412"/>
    </location>
</feature>
<dbReference type="Pfam" id="PF21082">
    <property type="entry name" value="MS_channel_3rd"/>
    <property type="match status" value="1"/>
</dbReference>
<evidence type="ECO:0000256" key="5">
    <source>
        <dbReference type="ARBA" id="ARBA00022989"/>
    </source>
</evidence>
<feature type="transmembrane region" description="Helical" evidence="8">
    <location>
        <begin position="220"/>
        <end position="239"/>
    </location>
</feature>
<evidence type="ECO:0000256" key="1">
    <source>
        <dbReference type="ARBA" id="ARBA00004651"/>
    </source>
</evidence>
<dbReference type="EMBL" id="JADEWC010000014">
    <property type="protein sequence ID" value="MBE9222578.1"/>
    <property type="molecule type" value="Genomic_DNA"/>
</dbReference>
<dbReference type="InterPro" id="IPR049278">
    <property type="entry name" value="MS_channel_C"/>
</dbReference>
<dbReference type="InterPro" id="IPR010920">
    <property type="entry name" value="LSM_dom_sf"/>
</dbReference>
<feature type="transmembrane region" description="Helical" evidence="8">
    <location>
        <begin position="361"/>
        <end position="385"/>
    </location>
</feature>
<sequence>MRKLITKYLSIFILSLIFIVNFTPQAFAQLPFFNLPTSSVVDFPETPEWDLNKARPCGKYWCSDVYLFGNSEIMEEQLTLALPRESEKTSAEIAIDVEQRAKFVQNIFEGIFRNIIQSNSFEFSDERQSLSFWFLNREKPRHPFTPIVEVGTENNQTVVFVPRQPDLGLSSQALVTVTGIDASANASTIEELGEEWRLKVANSISDALWGAEMNHQQPLIRLQISVIVGIIALIFVILVNKFKRFIKKIAKILRQELQDIKDTLTVDPEAHKKDDEQTQTDTETKTRNYTQPLSGRISTKTQPISKKIQTFRKLLGRVFNQSISNGIQVISDGLQIPTQILPTVYQQTQNVIKQQLNLIQLVLRIFLLGQITAILISIGTIVITYRETRYLFNLFFSQAILVPIIWICIVLVDKIGDFWIDSILNRWAKEKQELFPNSNRPTLRVNTYSPALQGATTFIFTVIGISLTFAFTGLNPTVIAGAGAAAVVFAFLSRNLLEDMLNGILILYTDRFAVGDVVEINGFAGCVESMNLYATSLRNLDGQLIVIPNGHISTVVNMTKNWSRVNFTIEIAWDQDIKAATNLIQEVAEKLYEEKEWQEKILEPADILGIEKVSHDGIMIRLLIKTLPAEQWGVGRELRLRVKEAFDRAGISLGIPQREIWHREPDSLNGVGASTNN</sequence>
<dbReference type="SUPFAM" id="SSF82689">
    <property type="entry name" value="Mechanosensitive channel protein MscS (YggB), C-terminal domain"/>
    <property type="match status" value="1"/>
</dbReference>
<dbReference type="Gene3D" id="3.30.70.100">
    <property type="match status" value="1"/>
</dbReference>
<name>A0ABR9V3X7_9CHRO</name>
<keyword evidence="6 8" id="KW-0472">Membrane</keyword>
<evidence type="ECO:0000259" key="9">
    <source>
        <dbReference type="Pfam" id="PF00924"/>
    </source>
</evidence>
<feature type="domain" description="Mechanosensitive ion channel MscS" evidence="9">
    <location>
        <begin position="495"/>
        <end position="559"/>
    </location>
</feature>
<keyword evidence="4 8" id="KW-0812">Transmembrane</keyword>
<evidence type="ECO:0000256" key="4">
    <source>
        <dbReference type="ARBA" id="ARBA00022692"/>
    </source>
</evidence>
<keyword evidence="12" id="KW-1185">Reference proteome</keyword>